<keyword evidence="3" id="KW-1185">Reference proteome</keyword>
<dbReference type="SMART" id="SM00829">
    <property type="entry name" value="PKS_ER"/>
    <property type="match status" value="1"/>
</dbReference>
<dbReference type="Pfam" id="PF00107">
    <property type="entry name" value="ADH_zinc_N"/>
    <property type="match status" value="1"/>
</dbReference>
<dbReference type="GO" id="GO:0008270">
    <property type="term" value="F:zinc ion binding"/>
    <property type="evidence" value="ECO:0007669"/>
    <property type="project" value="InterPro"/>
</dbReference>
<dbReference type="InterPro" id="IPR013149">
    <property type="entry name" value="ADH-like_C"/>
</dbReference>
<dbReference type="GO" id="GO:0016491">
    <property type="term" value="F:oxidoreductase activity"/>
    <property type="evidence" value="ECO:0007669"/>
    <property type="project" value="InterPro"/>
</dbReference>
<evidence type="ECO:0000259" key="1">
    <source>
        <dbReference type="SMART" id="SM00829"/>
    </source>
</evidence>
<dbReference type="RefSeq" id="WP_094061710.1">
    <property type="nucleotide sequence ID" value="NZ_CP022530.1"/>
</dbReference>
<dbReference type="Pfam" id="PF08240">
    <property type="entry name" value="ADH_N"/>
    <property type="match status" value="1"/>
</dbReference>
<dbReference type="SUPFAM" id="SSF50129">
    <property type="entry name" value="GroES-like"/>
    <property type="match status" value="1"/>
</dbReference>
<gene>
    <name evidence="2" type="ORF">CHH28_18575</name>
</gene>
<accession>A0A222FNE9</accession>
<dbReference type="InterPro" id="IPR011032">
    <property type="entry name" value="GroES-like_sf"/>
</dbReference>
<dbReference type="PANTHER" id="PTHR43482:SF1">
    <property type="entry name" value="PROTEIN AST1-RELATED"/>
    <property type="match status" value="1"/>
</dbReference>
<evidence type="ECO:0000313" key="3">
    <source>
        <dbReference type="Proteomes" id="UP000202440"/>
    </source>
</evidence>
<dbReference type="OrthoDB" id="9785812at2"/>
<reference evidence="2 3" key="1">
    <citation type="submission" date="2017-07" db="EMBL/GenBank/DDBJ databases">
        <title>Annotated genome sequence of Bacterioplanes sanyensis isolated from Red Sea.</title>
        <authorList>
            <person name="Rehman Z.U."/>
        </authorList>
    </citation>
    <scope>NUCLEOTIDE SEQUENCE [LARGE SCALE GENOMIC DNA]</scope>
    <source>
        <strain evidence="2 3">NV9</strain>
    </source>
</reference>
<dbReference type="PANTHER" id="PTHR43482">
    <property type="entry name" value="PROTEIN AST1-RELATED"/>
    <property type="match status" value="1"/>
</dbReference>
<feature type="domain" description="Enoyl reductase (ER)" evidence="1">
    <location>
        <begin position="13"/>
        <end position="317"/>
    </location>
</feature>
<dbReference type="Gene3D" id="3.40.50.720">
    <property type="entry name" value="NAD(P)-binding Rossmann-like Domain"/>
    <property type="match status" value="1"/>
</dbReference>
<dbReference type="Proteomes" id="UP000202440">
    <property type="component" value="Chromosome"/>
</dbReference>
<dbReference type="InterPro" id="IPR002364">
    <property type="entry name" value="Quin_OxRdtase/zeta-crystal_CS"/>
</dbReference>
<evidence type="ECO:0000313" key="2">
    <source>
        <dbReference type="EMBL" id="ASP40548.1"/>
    </source>
</evidence>
<dbReference type="Gene3D" id="3.90.180.10">
    <property type="entry name" value="Medium-chain alcohol dehydrogenases, catalytic domain"/>
    <property type="match status" value="1"/>
</dbReference>
<dbReference type="KEGG" id="bsan:CHH28_18575"/>
<dbReference type="PROSITE" id="PS01162">
    <property type="entry name" value="QOR_ZETA_CRYSTAL"/>
    <property type="match status" value="1"/>
</dbReference>
<dbReference type="InterPro" id="IPR020843">
    <property type="entry name" value="ER"/>
</dbReference>
<dbReference type="InterPro" id="IPR013154">
    <property type="entry name" value="ADH-like_N"/>
</dbReference>
<name>A0A222FNE9_9GAMM</name>
<sequence>MQQNIGWYFPQTGGPEVLAATELAMPEPGEHEVLIKVLASGFNPIDSKIRAGLAPIAADNKVPGCDACGDVIKVGKQVAGFAVGDRVYGCIGGVAGSSGTLCQYVAADAHLLAKAPQSISIAQAATLPLVAITAHEALQRLQLHSNDSLLIMGGSGGVGRMAIQLARLQGAQVTATAGSEARQQQLRSLGVEAYHHNDVEQLGARFNKVLDTFGGQSLLNALLAARPGGHVATINARNTYDLSQAHAKGLTLHAVFMLLPLLTGNGRADHGVFLQQLAEWVDLGLVSAAEAEEAPAADVAAVHERYEAGELKHKVAFVLP</sequence>
<dbReference type="InterPro" id="IPR036291">
    <property type="entry name" value="NAD(P)-bd_dom_sf"/>
</dbReference>
<dbReference type="AlphaFoldDB" id="A0A222FNE9"/>
<proteinExistence type="predicted"/>
<dbReference type="EMBL" id="CP022530">
    <property type="protein sequence ID" value="ASP40548.1"/>
    <property type="molecule type" value="Genomic_DNA"/>
</dbReference>
<dbReference type="InterPro" id="IPR052585">
    <property type="entry name" value="Lipid_raft_assoc_Zn_ADH"/>
</dbReference>
<protein>
    <submittedName>
        <fullName evidence="2">Quinone oxidoreductase</fullName>
    </submittedName>
</protein>
<organism evidence="2 3">
    <name type="scientific">Bacterioplanes sanyensis</name>
    <dbReference type="NCBI Taxonomy" id="1249553"/>
    <lineage>
        <taxon>Bacteria</taxon>
        <taxon>Pseudomonadati</taxon>
        <taxon>Pseudomonadota</taxon>
        <taxon>Gammaproteobacteria</taxon>
        <taxon>Oceanospirillales</taxon>
        <taxon>Oceanospirillaceae</taxon>
        <taxon>Bacterioplanes</taxon>
    </lineage>
</organism>
<dbReference type="SUPFAM" id="SSF51735">
    <property type="entry name" value="NAD(P)-binding Rossmann-fold domains"/>
    <property type="match status" value="1"/>
</dbReference>